<gene>
    <name evidence="2" type="ORF">VSR74_16350</name>
</gene>
<comment type="caution">
    <text evidence="2">The sequence shown here is derived from an EMBL/GenBank/DDBJ whole genome shotgun (WGS) entry which is preliminary data.</text>
</comment>
<evidence type="ECO:0000313" key="3">
    <source>
        <dbReference type="Proteomes" id="UP001444146"/>
    </source>
</evidence>
<keyword evidence="1" id="KW-0732">Signal</keyword>
<dbReference type="Proteomes" id="UP001444146">
    <property type="component" value="Unassembled WGS sequence"/>
</dbReference>
<name>A0ABV0HN47_9ENTR</name>
<feature type="signal peptide" evidence="1">
    <location>
        <begin position="1"/>
        <end position="22"/>
    </location>
</feature>
<evidence type="ECO:0000313" key="2">
    <source>
        <dbReference type="EMBL" id="MEO3991381.1"/>
    </source>
</evidence>
<dbReference type="EMBL" id="JAYMYY010000005">
    <property type="protein sequence ID" value="MEO3991381.1"/>
    <property type="molecule type" value="Genomic_DNA"/>
</dbReference>
<organism evidence="2 3">
    <name type="scientific">Pseudocitrobacter cyperus</name>
    <dbReference type="NCBI Taxonomy" id="3112843"/>
    <lineage>
        <taxon>Bacteria</taxon>
        <taxon>Pseudomonadati</taxon>
        <taxon>Pseudomonadota</taxon>
        <taxon>Gammaproteobacteria</taxon>
        <taxon>Enterobacterales</taxon>
        <taxon>Enterobacteriaceae</taxon>
        <taxon>Pseudocitrobacter</taxon>
    </lineage>
</organism>
<protein>
    <submittedName>
        <fullName evidence="2">Uncharacterized protein</fullName>
    </submittedName>
</protein>
<sequence>MKRQLLAASGLAALLLSPLVVADDIPENLATKDGVRPFAGCSEYMNCEVLAEEGRYQVIQTQAGRDCESGGIWAANLKSGRTVLMPDITNCDFDSTKNAVVIYPKNGFATIYQGENNATPELSTVELPDE</sequence>
<feature type="chain" id="PRO_5045963700" evidence="1">
    <location>
        <begin position="23"/>
        <end position="130"/>
    </location>
</feature>
<reference evidence="2 3" key="1">
    <citation type="submission" date="2024-01" db="EMBL/GenBank/DDBJ databases">
        <title>Pseudocitrobacter sp. Endophytic strain Cyp-38L.</title>
        <authorList>
            <person name="Amer M.A."/>
            <person name="Hamed S.M."/>
        </authorList>
    </citation>
    <scope>NUCLEOTIDE SEQUENCE [LARGE SCALE GENOMIC DNA]</scope>
    <source>
        <strain evidence="2 3">Cyp38S</strain>
    </source>
</reference>
<proteinExistence type="predicted"/>
<evidence type="ECO:0000256" key="1">
    <source>
        <dbReference type="SAM" id="SignalP"/>
    </source>
</evidence>
<accession>A0ABV0HN47</accession>
<keyword evidence="3" id="KW-1185">Reference proteome</keyword>
<dbReference type="RefSeq" id="WP_347795699.1">
    <property type="nucleotide sequence ID" value="NZ_JAYMYY010000005.1"/>
</dbReference>